<dbReference type="EMBL" id="DWVY01000048">
    <property type="protein sequence ID" value="HJC75132.1"/>
    <property type="molecule type" value="Genomic_DNA"/>
</dbReference>
<name>A0A9D2TNN8_9FIRM</name>
<protein>
    <submittedName>
        <fullName evidence="2">Uncharacterized protein</fullName>
    </submittedName>
</protein>
<accession>A0A9D2TNN8</accession>
<feature type="transmembrane region" description="Helical" evidence="1">
    <location>
        <begin position="7"/>
        <end position="27"/>
    </location>
</feature>
<feature type="transmembrane region" description="Helical" evidence="1">
    <location>
        <begin position="127"/>
        <end position="149"/>
    </location>
</feature>
<gene>
    <name evidence="2" type="ORF">H9697_09350</name>
</gene>
<dbReference type="Proteomes" id="UP000823902">
    <property type="component" value="Unassembled WGS sequence"/>
</dbReference>
<keyword evidence="1" id="KW-0472">Membrane</keyword>
<dbReference type="AlphaFoldDB" id="A0A9D2TNN8"/>
<keyword evidence="1" id="KW-1133">Transmembrane helix</keyword>
<evidence type="ECO:0000256" key="1">
    <source>
        <dbReference type="SAM" id="Phobius"/>
    </source>
</evidence>
<reference evidence="2" key="1">
    <citation type="journal article" date="2021" name="PeerJ">
        <title>Extensive microbial diversity within the chicken gut microbiome revealed by metagenomics and culture.</title>
        <authorList>
            <person name="Gilroy R."/>
            <person name="Ravi A."/>
            <person name="Getino M."/>
            <person name="Pursley I."/>
            <person name="Horton D.L."/>
            <person name="Alikhan N.F."/>
            <person name="Baker D."/>
            <person name="Gharbi K."/>
            <person name="Hall N."/>
            <person name="Watson M."/>
            <person name="Adriaenssens E.M."/>
            <person name="Foster-Nyarko E."/>
            <person name="Jarju S."/>
            <person name="Secka A."/>
            <person name="Antonio M."/>
            <person name="Oren A."/>
            <person name="Chaudhuri R.R."/>
            <person name="La Ragione R."/>
            <person name="Hildebrand F."/>
            <person name="Pallen M.J."/>
        </authorList>
    </citation>
    <scope>NUCLEOTIDE SEQUENCE</scope>
    <source>
        <strain evidence="2">CHK196-7946</strain>
    </source>
</reference>
<comment type="caution">
    <text evidence="2">The sequence shown here is derived from an EMBL/GenBank/DDBJ whole genome shotgun (WGS) entry which is preliminary data.</text>
</comment>
<proteinExistence type="predicted"/>
<sequence length="174" mass="19916">MAARIIILEVMGIALLAWIVFCSIQFIRHVRDVAAGAGFVGHVKCEKCGTEYEVSSAEFTNSYMTKYKSVTRTKMQGGAFVNRPKYKYYAKKFQCPCCGKKRYAQVLNINEINQMVTRPVLRAGVRWLILMCIGGMIILAAVSVPLHFADRARDQRIEKLKEQQYEDFKERYGL</sequence>
<reference evidence="2" key="2">
    <citation type="submission" date="2021-04" db="EMBL/GenBank/DDBJ databases">
        <authorList>
            <person name="Gilroy R."/>
        </authorList>
    </citation>
    <scope>NUCLEOTIDE SEQUENCE</scope>
    <source>
        <strain evidence="2">CHK196-7946</strain>
    </source>
</reference>
<evidence type="ECO:0000313" key="2">
    <source>
        <dbReference type="EMBL" id="HJC75132.1"/>
    </source>
</evidence>
<keyword evidence="1" id="KW-0812">Transmembrane</keyword>
<organism evidence="2 3">
    <name type="scientific">Candidatus Mediterraneibacter faecavium</name>
    <dbReference type="NCBI Taxonomy" id="2838668"/>
    <lineage>
        <taxon>Bacteria</taxon>
        <taxon>Bacillati</taxon>
        <taxon>Bacillota</taxon>
        <taxon>Clostridia</taxon>
        <taxon>Lachnospirales</taxon>
        <taxon>Lachnospiraceae</taxon>
        <taxon>Mediterraneibacter</taxon>
    </lineage>
</organism>
<evidence type="ECO:0000313" key="3">
    <source>
        <dbReference type="Proteomes" id="UP000823902"/>
    </source>
</evidence>